<evidence type="ECO:0000313" key="1">
    <source>
        <dbReference type="EMBL" id="KAE9390345.1"/>
    </source>
</evidence>
<dbReference type="Proteomes" id="UP000799118">
    <property type="component" value="Unassembled WGS sequence"/>
</dbReference>
<protein>
    <submittedName>
        <fullName evidence="1">Uncharacterized protein</fullName>
    </submittedName>
</protein>
<keyword evidence="2" id="KW-1185">Reference proteome</keyword>
<name>A0A6A4GZ31_9AGAR</name>
<gene>
    <name evidence="1" type="ORF">BT96DRAFT_1002361</name>
</gene>
<evidence type="ECO:0000313" key="2">
    <source>
        <dbReference type="Proteomes" id="UP000799118"/>
    </source>
</evidence>
<accession>A0A6A4GZ31</accession>
<dbReference type="OrthoDB" id="2998999at2759"/>
<organism evidence="1 2">
    <name type="scientific">Gymnopus androsaceus JB14</name>
    <dbReference type="NCBI Taxonomy" id="1447944"/>
    <lineage>
        <taxon>Eukaryota</taxon>
        <taxon>Fungi</taxon>
        <taxon>Dikarya</taxon>
        <taxon>Basidiomycota</taxon>
        <taxon>Agaricomycotina</taxon>
        <taxon>Agaricomycetes</taxon>
        <taxon>Agaricomycetidae</taxon>
        <taxon>Agaricales</taxon>
        <taxon>Marasmiineae</taxon>
        <taxon>Omphalotaceae</taxon>
        <taxon>Gymnopus</taxon>
    </lineage>
</organism>
<sequence length="248" mass="28176">MYPHLAASDTFKKDVNHKRRVGDSKQCEGMLWTVGEAHKRLAETELGEDLPTGICEHAEKVELRTATELTKRQLSEDKQGSLWSLGKQAASDLNNTDEWETEGNAIMWYRAEANMYRWLKMFEQWHVELQRYILDCSSMSRIWTSAANEVCIDELARTSSEVAALRACATRQAAIFDDLGGLAWAKFTEVGHPACVNFEVHLVDLVVEFREDQLKWMSDLDIVRADVVFGSDMGGMYANPVPKRTRPS</sequence>
<proteinExistence type="predicted"/>
<dbReference type="EMBL" id="ML769661">
    <property type="protein sequence ID" value="KAE9390345.1"/>
    <property type="molecule type" value="Genomic_DNA"/>
</dbReference>
<dbReference type="AlphaFoldDB" id="A0A6A4GZ31"/>
<reference evidence="1" key="1">
    <citation type="journal article" date="2019" name="Environ. Microbiol.">
        <title>Fungal ecological strategies reflected in gene transcription - a case study of two litter decomposers.</title>
        <authorList>
            <person name="Barbi F."/>
            <person name="Kohler A."/>
            <person name="Barry K."/>
            <person name="Baskaran P."/>
            <person name="Daum C."/>
            <person name="Fauchery L."/>
            <person name="Ihrmark K."/>
            <person name="Kuo A."/>
            <person name="LaButti K."/>
            <person name="Lipzen A."/>
            <person name="Morin E."/>
            <person name="Grigoriev I.V."/>
            <person name="Henrissat B."/>
            <person name="Lindahl B."/>
            <person name="Martin F."/>
        </authorList>
    </citation>
    <scope>NUCLEOTIDE SEQUENCE</scope>
    <source>
        <strain evidence="1">JB14</strain>
    </source>
</reference>